<dbReference type="AlphaFoldDB" id="A0AAV9FF77"/>
<evidence type="ECO:0000313" key="1">
    <source>
        <dbReference type="EMBL" id="KAK1324580.1"/>
    </source>
</evidence>
<accession>A0AAV9FF77</accession>
<reference evidence="1" key="1">
    <citation type="journal article" date="2023" name="Nat. Commun.">
        <title>Diploid and tetraploid genomes of Acorus and the evolution of monocots.</title>
        <authorList>
            <person name="Ma L."/>
            <person name="Liu K.W."/>
            <person name="Li Z."/>
            <person name="Hsiao Y.Y."/>
            <person name="Qi Y."/>
            <person name="Fu T."/>
            <person name="Tang G.D."/>
            <person name="Zhang D."/>
            <person name="Sun W.H."/>
            <person name="Liu D.K."/>
            <person name="Li Y."/>
            <person name="Chen G.Z."/>
            <person name="Liu X.D."/>
            <person name="Liao X.Y."/>
            <person name="Jiang Y.T."/>
            <person name="Yu X."/>
            <person name="Hao Y."/>
            <person name="Huang J."/>
            <person name="Zhao X.W."/>
            <person name="Ke S."/>
            <person name="Chen Y.Y."/>
            <person name="Wu W.L."/>
            <person name="Hsu J.L."/>
            <person name="Lin Y.F."/>
            <person name="Huang M.D."/>
            <person name="Li C.Y."/>
            <person name="Huang L."/>
            <person name="Wang Z.W."/>
            <person name="Zhao X."/>
            <person name="Zhong W.Y."/>
            <person name="Peng D.H."/>
            <person name="Ahmad S."/>
            <person name="Lan S."/>
            <person name="Zhang J.S."/>
            <person name="Tsai W.C."/>
            <person name="Van de Peer Y."/>
            <person name="Liu Z.J."/>
        </authorList>
    </citation>
    <scope>NUCLEOTIDE SEQUENCE</scope>
    <source>
        <strain evidence="1">CP</strain>
    </source>
</reference>
<dbReference type="EMBL" id="JAUJYO010000001">
    <property type="protein sequence ID" value="KAK1324580.1"/>
    <property type="molecule type" value="Genomic_DNA"/>
</dbReference>
<comment type="caution">
    <text evidence="1">The sequence shown here is derived from an EMBL/GenBank/DDBJ whole genome shotgun (WGS) entry which is preliminary data.</text>
</comment>
<sequence length="85" mass="9605">MECLCSSVEEREQRVRDATFVLGEAESILKTLETQEVTNAYPEGKEYIDNWLPKWQRNICSMASASSHQNGSSEDVFLDIECISG</sequence>
<keyword evidence="2" id="KW-1185">Reference proteome</keyword>
<reference evidence="1" key="2">
    <citation type="submission" date="2023-06" db="EMBL/GenBank/DDBJ databases">
        <authorList>
            <person name="Ma L."/>
            <person name="Liu K.-W."/>
            <person name="Li Z."/>
            <person name="Hsiao Y.-Y."/>
            <person name="Qi Y."/>
            <person name="Fu T."/>
            <person name="Tang G."/>
            <person name="Zhang D."/>
            <person name="Sun W.-H."/>
            <person name="Liu D.-K."/>
            <person name="Li Y."/>
            <person name="Chen G.-Z."/>
            <person name="Liu X.-D."/>
            <person name="Liao X.-Y."/>
            <person name="Jiang Y.-T."/>
            <person name="Yu X."/>
            <person name="Hao Y."/>
            <person name="Huang J."/>
            <person name="Zhao X.-W."/>
            <person name="Ke S."/>
            <person name="Chen Y.-Y."/>
            <person name="Wu W.-L."/>
            <person name="Hsu J.-L."/>
            <person name="Lin Y.-F."/>
            <person name="Huang M.-D."/>
            <person name="Li C.-Y."/>
            <person name="Huang L."/>
            <person name="Wang Z.-W."/>
            <person name="Zhao X."/>
            <person name="Zhong W.-Y."/>
            <person name="Peng D.-H."/>
            <person name="Ahmad S."/>
            <person name="Lan S."/>
            <person name="Zhang J.-S."/>
            <person name="Tsai W.-C."/>
            <person name="Van De Peer Y."/>
            <person name="Liu Z.-J."/>
        </authorList>
    </citation>
    <scope>NUCLEOTIDE SEQUENCE</scope>
    <source>
        <strain evidence="1">CP</strain>
        <tissue evidence="1">Leaves</tissue>
    </source>
</reference>
<organism evidence="1 2">
    <name type="scientific">Acorus calamus</name>
    <name type="common">Sweet flag</name>
    <dbReference type="NCBI Taxonomy" id="4465"/>
    <lineage>
        <taxon>Eukaryota</taxon>
        <taxon>Viridiplantae</taxon>
        <taxon>Streptophyta</taxon>
        <taxon>Embryophyta</taxon>
        <taxon>Tracheophyta</taxon>
        <taxon>Spermatophyta</taxon>
        <taxon>Magnoliopsida</taxon>
        <taxon>Liliopsida</taxon>
        <taxon>Acoraceae</taxon>
        <taxon>Acorus</taxon>
    </lineage>
</organism>
<evidence type="ECO:0000313" key="2">
    <source>
        <dbReference type="Proteomes" id="UP001180020"/>
    </source>
</evidence>
<dbReference type="Proteomes" id="UP001180020">
    <property type="component" value="Unassembled WGS sequence"/>
</dbReference>
<proteinExistence type="predicted"/>
<name>A0AAV9FF77_ACOCL</name>
<protein>
    <submittedName>
        <fullName evidence="1">Uncharacterized protein</fullName>
    </submittedName>
</protein>
<gene>
    <name evidence="1" type="ORF">QJS10_CPA01g02741</name>
</gene>